<dbReference type="PANTHER" id="PTHR43562:SF3">
    <property type="entry name" value="SODIUM ION_PROTON EXCHANGER (EUROFUNG)"/>
    <property type="match status" value="1"/>
</dbReference>
<keyword evidence="6" id="KW-0915">Sodium</keyword>
<evidence type="ECO:0000256" key="2">
    <source>
        <dbReference type="ARBA" id="ARBA00022448"/>
    </source>
</evidence>
<organism evidence="12 13">
    <name type="scientific">Lentinula aciculospora</name>
    <dbReference type="NCBI Taxonomy" id="153920"/>
    <lineage>
        <taxon>Eukaryota</taxon>
        <taxon>Fungi</taxon>
        <taxon>Dikarya</taxon>
        <taxon>Basidiomycota</taxon>
        <taxon>Agaricomycotina</taxon>
        <taxon>Agaricomycetes</taxon>
        <taxon>Agaricomycetidae</taxon>
        <taxon>Agaricales</taxon>
        <taxon>Marasmiineae</taxon>
        <taxon>Omphalotaceae</taxon>
        <taxon>Lentinula</taxon>
    </lineage>
</organism>
<evidence type="ECO:0000313" key="12">
    <source>
        <dbReference type="EMBL" id="KAJ4472147.1"/>
    </source>
</evidence>
<keyword evidence="13" id="KW-1185">Reference proteome</keyword>
<comment type="subcellular location">
    <subcellularLocation>
        <location evidence="1">Membrane</location>
        <topology evidence="1">Multi-pass membrane protein</topology>
    </subcellularLocation>
</comment>
<dbReference type="Proteomes" id="UP001150266">
    <property type="component" value="Unassembled WGS sequence"/>
</dbReference>
<feature type="transmembrane region" description="Helical" evidence="10">
    <location>
        <begin position="12"/>
        <end position="36"/>
    </location>
</feature>
<keyword evidence="2" id="KW-0813">Transport</keyword>
<evidence type="ECO:0000256" key="1">
    <source>
        <dbReference type="ARBA" id="ARBA00004141"/>
    </source>
</evidence>
<comment type="caution">
    <text evidence="12">The sequence shown here is derived from an EMBL/GenBank/DDBJ whole genome shotgun (WGS) entry which is preliminary data.</text>
</comment>
<feature type="transmembrane region" description="Helical" evidence="10">
    <location>
        <begin position="111"/>
        <end position="137"/>
    </location>
</feature>
<feature type="transmembrane region" description="Helical" evidence="10">
    <location>
        <begin position="72"/>
        <end position="91"/>
    </location>
</feature>
<proteinExistence type="predicted"/>
<keyword evidence="9" id="KW-0739">Sodium transport</keyword>
<sequence length="201" mass="20941">MTLLYNNIPSSILVGGSGIILPIALAITVVHFGFGYNILQSFAARASLSSTSLGTTLALFKPELHQTRIGIVLLSAALFHDVVGLVIAAIIQTFSSNPSGSIPWQDIVRPVLGSVAFVVVTWLLLFFLAAIIAGFVAGANYAGTSELFGAHLAGVLVAHIFHAPPEPIAPIEAADESHVSLTLVATGAGIYTPHLTSTIFI</sequence>
<feature type="domain" description="Cation/H+ exchanger transmembrane" evidence="11">
    <location>
        <begin position="4"/>
        <end position="132"/>
    </location>
</feature>
<dbReference type="GO" id="GO:0016020">
    <property type="term" value="C:membrane"/>
    <property type="evidence" value="ECO:0007669"/>
    <property type="project" value="UniProtKB-SubCell"/>
</dbReference>
<evidence type="ECO:0000256" key="9">
    <source>
        <dbReference type="ARBA" id="ARBA00023201"/>
    </source>
</evidence>
<evidence type="ECO:0000256" key="8">
    <source>
        <dbReference type="ARBA" id="ARBA00023136"/>
    </source>
</evidence>
<dbReference type="EMBL" id="JAOTPV010000021">
    <property type="protein sequence ID" value="KAJ4472147.1"/>
    <property type="molecule type" value="Genomic_DNA"/>
</dbReference>
<protein>
    <recommendedName>
        <fullName evidence="11">Cation/H+ exchanger transmembrane domain-containing protein</fullName>
    </recommendedName>
</protein>
<dbReference type="Gene3D" id="1.20.1530.20">
    <property type="match status" value="1"/>
</dbReference>
<dbReference type="Pfam" id="PF00999">
    <property type="entry name" value="Na_H_Exchanger"/>
    <property type="match status" value="1"/>
</dbReference>
<evidence type="ECO:0000313" key="13">
    <source>
        <dbReference type="Proteomes" id="UP001150266"/>
    </source>
</evidence>
<evidence type="ECO:0000256" key="6">
    <source>
        <dbReference type="ARBA" id="ARBA00023053"/>
    </source>
</evidence>
<keyword evidence="8 10" id="KW-0472">Membrane</keyword>
<accession>A0A9W9DIG8</accession>
<name>A0A9W9DIG8_9AGAR</name>
<keyword evidence="7" id="KW-0406">Ion transport</keyword>
<dbReference type="InterPro" id="IPR006153">
    <property type="entry name" value="Cation/H_exchanger_TM"/>
</dbReference>
<reference evidence="12" key="1">
    <citation type="submission" date="2022-08" db="EMBL/GenBank/DDBJ databases">
        <title>A Global Phylogenomic Analysis of the Shiitake Genus Lentinula.</title>
        <authorList>
            <consortium name="DOE Joint Genome Institute"/>
            <person name="Sierra-Patev S."/>
            <person name="Min B."/>
            <person name="Naranjo-Ortiz M."/>
            <person name="Looney B."/>
            <person name="Konkel Z."/>
            <person name="Slot J.C."/>
            <person name="Sakamoto Y."/>
            <person name="Steenwyk J.L."/>
            <person name="Rokas A."/>
            <person name="Carro J."/>
            <person name="Camarero S."/>
            <person name="Ferreira P."/>
            <person name="Molpeceres G."/>
            <person name="Ruiz-Duenas F.J."/>
            <person name="Serrano A."/>
            <person name="Henrissat B."/>
            <person name="Drula E."/>
            <person name="Hughes K.W."/>
            <person name="Mata J.L."/>
            <person name="Ishikawa N.K."/>
            <person name="Vargas-Isla R."/>
            <person name="Ushijima S."/>
            <person name="Smith C.A."/>
            <person name="Ahrendt S."/>
            <person name="Andreopoulos W."/>
            <person name="He G."/>
            <person name="Labutti K."/>
            <person name="Lipzen A."/>
            <person name="Ng V."/>
            <person name="Riley R."/>
            <person name="Sandor L."/>
            <person name="Barry K."/>
            <person name="Martinez A.T."/>
            <person name="Xiao Y."/>
            <person name="Gibbons J.G."/>
            <person name="Terashima K."/>
            <person name="Grigoriev I.V."/>
            <person name="Hibbett D.S."/>
        </authorList>
    </citation>
    <scope>NUCLEOTIDE SEQUENCE</scope>
    <source>
        <strain evidence="12">JLM2183</strain>
    </source>
</reference>
<dbReference type="InterPro" id="IPR038770">
    <property type="entry name" value="Na+/solute_symporter_sf"/>
</dbReference>
<evidence type="ECO:0000256" key="5">
    <source>
        <dbReference type="ARBA" id="ARBA00022989"/>
    </source>
</evidence>
<keyword evidence="3" id="KW-0050">Antiport</keyword>
<keyword evidence="5 10" id="KW-1133">Transmembrane helix</keyword>
<dbReference type="AlphaFoldDB" id="A0A9W9DIG8"/>
<evidence type="ECO:0000259" key="11">
    <source>
        <dbReference type="Pfam" id="PF00999"/>
    </source>
</evidence>
<dbReference type="GO" id="GO:0015297">
    <property type="term" value="F:antiporter activity"/>
    <property type="evidence" value="ECO:0007669"/>
    <property type="project" value="UniProtKB-KW"/>
</dbReference>
<dbReference type="GO" id="GO:1902600">
    <property type="term" value="P:proton transmembrane transport"/>
    <property type="evidence" value="ECO:0007669"/>
    <property type="project" value="InterPro"/>
</dbReference>
<evidence type="ECO:0000256" key="7">
    <source>
        <dbReference type="ARBA" id="ARBA00023065"/>
    </source>
</evidence>
<evidence type="ECO:0000256" key="3">
    <source>
        <dbReference type="ARBA" id="ARBA00022449"/>
    </source>
</evidence>
<dbReference type="GO" id="GO:0006814">
    <property type="term" value="P:sodium ion transport"/>
    <property type="evidence" value="ECO:0007669"/>
    <property type="project" value="UniProtKB-KW"/>
</dbReference>
<dbReference type="OrthoDB" id="1288932at2759"/>
<evidence type="ECO:0000256" key="10">
    <source>
        <dbReference type="SAM" id="Phobius"/>
    </source>
</evidence>
<gene>
    <name evidence="12" type="ORF">J3R30DRAFT_3709601</name>
</gene>
<keyword evidence="4 10" id="KW-0812">Transmembrane</keyword>
<evidence type="ECO:0000256" key="4">
    <source>
        <dbReference type="ARBA" id="ARBA00022692"/>
    </source>
</evidence>
<dbReference type="PANTHER" id="PTHR43562">
    <property type="entry name" value="NAPA-TYPE SODIUM/HYDROGEN ANTIPORTER"/>
    <property type="match status" value="1"/>
</dbReference>